<feature type="transmembrane region" description="Helical" evidence="10">
    <location>
        <begin position="228"/>
        <end position="250"/>
    </location>
</feature>
<dbReference type="Gene3D" id="1.20.120.1220">
    <property type="match status" value="1"/>
</dbReference>
<evidence type="ECO:0000256" key="6">
    <source>
        <dbReference type="ARBA" id="ARBA00022989"/>
    </source>
</evidence>
<organism evidence="13 14">
    <name type="scientific">Balnearium lithotrophicum</name>
    <dbReference type="NCBI Taxonomy" id="223788"/>
    <lineage>
        <taxon>Bacteria</taxon>
        <taxon>Pseudomonadati</taxon>
        <taxon>Aquificota</taxon>
        <taxon>Aquificia</taxon>
        <taxon>Desulfurobacteriales</taxon>
        <taxon>Desulfurobacteriaceae</taxon>
        <taxon>Balnearium</taxon>
    </lineage>
</organism>
<accession>A0A521CEH6</accession>
<dbReference type="AlphaFoldDB" id="A0A521CEH6"/>
<feature type="domain" description="Prepilin peptidase A24 N-terminal" evidence="12">
    <location>
        <begin position="9"/>
        <end position="92"/>
    </location>
</feature>
<feature type="transmembrane region" description="Helical" evidence="10">
    <location>
        <begin position="121"/>
        <end position="139"/>
    </location>
</feature>
<comment type="subcellular location">
    <subcellularLocation>
        <location evidence="1">Cell inner membrane</location>
        <topology evidence="1">Multi-pass membrane protein</topology>
    </subcellularLocation>
    <subcellularLocation>
        <location evidence="9">Cell membrane</location>
        <topology evidence="9">Multi-pass membrane protein</topology>
    </subcellularLocation>
</comment>
<dbReference type="PANTHER" id="PTHR30487">
    <property type="entry name" value="TYPE 4 PREPILIN-LIKE PROTEINS LEADER PEPTIDE-PROCESSING ENZYME"/>
    <property type="match status" value="1"/>
</dbReference>
<dbReference type="GO" id="GO:0005886">
    <property type="term" value="C:plasma membrane"/>
    <property type="evidence" value="ECO:0007669"/>
    <property type="project" value="UniProtKB-SubCell"/>
</dbReference>
<keyword evidence="4" id="KW-0997">Cell inner membrane</keyword>
<gene>
    <name evidence="13" type="ORF">SAMN06269117_11229</name>
</gene>
<keyword evidence="5 9" id="KW-0812">Transmembrane</keyword>
<keyword evidence="9" id="KW-0489">Methyltransferase</keyword>
<dbReference type="InterPro" id="IPR050882">
    <property type="entry name" value="Prepilin_peptidase/N-MTase"/>
</dbReference>
<keyword evidence="9" id="KW-0645">Protease</keyword>
<feature type="transmembrane region" description="Helical" evidence="10">
    <location>
        <begin position="79"/>
        <end position="109"/>
    </location>
</feature>
<feature type="transmembrane region" description="Helical" evidence="10">
    <location>
        <begin position="195"/>
        <end position="216"/>
    </location>
</feature>
<keyword evidence="6 10" id="KW-1133">Transmembrane helix</keyword>
<dbReference type="EMBL" id="FXTM01000012">
    <property type="protein sequence ID" value="SMO57829.1"/>
    <property type="molecule type" value="Genomic_DNA"/>
</dbReference>
<comment type="function">
    <text evidence="9">Plays an essential role in type IV pili and type II pseudopili formation by proteolytically removing the leader sequence from substrate proteins and subsequently monomethylating the alpha-amino group of the newly exposed N-terminal phenylalanine.</text>
</comment>
<evidence type="ECO:0000256" key="9">
    <source>
        <dbReference type="RuleBase" id="RU003794"/>
    </source>
</evidence>
<dbReference type="PRINTS" id="PR00864">
    <property type="entry name" value="PREPILNPTASE"/>
</dbReference>
<protein>
    <recommendedName>
        <fullName evidence="9">Prepilin leader peptidase/N-methyltransferase</fullName>
        <ecNumber evidence="9">2.1.1.-</ecNumber>
        <ecNumber evidence="9">3.4.23.43</ecNumber>
    </recommendedName>
</protein>
<feature type="transmembrane region" description="Helical" evidence="10">
    <location>
        <begin position="148"/>
        <end position="169"/>
    </location>
</feature>
<proteinExistence type="inferred from homology"/>
<evidence type="ECO:0000256" key="5">
    <source>
        <dbReference type="ARBA" id="ARBA00022692"/>
    </source>
</evidence>
<evidence type="ECO:0000256" key="10">
    <source>
        <dbReference type="SAM" id="Phobius"/>
    </source>
</evidence>
<dbReference type="Pfam" id="PF01478">
    <property type="entry name" value="Peptidase_A24"/>
    <property type="match status" value="1"/>
</dbReference>
<dbReference type="InterPro" id="IPR014032">
    <property type="entry name" value="Peptidase_A24A_bac"/>
</dbReference>
<dbReference type="EC" id="3.4.23.43" evidence="9"/>
<evidence type="ECO:0000256" key="4">
    <source>
        <dbReference type="ARBA" id="ARBA00022519"/>
    </source>
</evidence>
<evidence type="ECO:0000256" key="3">
    <source>
        <dbReference type="ARBA" id="ARBA00022475"/>
    </source>
</evidence>
<dbReference type="GO" id="GO:0004190">
    <property type="term" value="F:aspartic-type endopeptidase activity"/>
    <property type="evidence" value="ECO:0007669"/>
    <property type="project" value="UniProtKB-EC"/>
</dbReference>
<dbReference type="OrthoDB" id="9789291at2"/>
<evidence type="ECO:0000313" key="13">
    <source>
        <dbReference type="EMBL" id="SMO57829.1"/>
    </source>
</evidence>
<reference evidence="13 14" key="1">
    <citation type="submission" date="2017-05" db="EMBL/GenBank/DDBJ databases">
        <authorList>
            <person name="Varghese N."/>
            <person name="Submissions S."/>
        </authorList>
    </citation>
    <scope>NUCLEOTIDE SEQUENCE [LARGE SCALE GENOMIC DNA]</scope>
    <source>
        <strain evidence="13 14">DSM 16304</strain>
    </source>
</reference>
<dbReference type="GO" id="GO:0008168">
    <property type="term" value="F:methyltransferase activity"/>
    <property type="evidence" value="ECO:0007669"/>
    <property type="project" value="UniProtKB-KW"/>
</dbReference>
<dbReference type="GO" id="GO:0006465">
    <property type="term" value="P:signal peptide processing"/>
    <property type="evidence" value="ECO:0007669"/>
    <property type="project" value="TreeGrafter"/>
</dbReference>
<keyword evidence="9" id="KW-0511">Multifunctional enzyme</keyword>
<dbReference type="Pfam" id="PF06750">
    <property type="entry name" value="A24_N_bact"/>
    <property type="match status" value="1"/>
</dbReference>
<keyword evidence="3" id="KW-1003">Cell membrane</keyword>
<keyword evidence="14" id="KW-1185">Reference proteome</keyword>
<name>A0A521CEH6_9BACT</name>
<evidence type="ECO:0000259" key="11">
    <source>
        <dbReference type="Pfam" id="PF01478"/>
    </source>
</evidence>
<evidence type="ECO:0000256" key="8">
    <source>
        <dbReference type="RuleBase" id="RU003793"/>
    </source>
</evidence>
<dbReference type="EC" id="2.1.1.-" evidence="9"/>
<comment type="catalytic activity">
    <reaction evidence="9">
        <text>Typically cleaves a -Gly-|-Phe- bond to release an N-terminal, basic peptide of 5-8 residues from type IV prepilin, and then N-methylates the new N-terminal amino group, the methyl donor being S-adenosyl-L-methionine.</text>
        <dbReference type="EC" id="3.4.23.43"/>
    </reaction>
</comment>
<dbReference type="PANTHER" id="PTHR30487:SF0">
    <property type="entry name" value="PREPILIN LEADER PEPTIDASE_N-METHYLTRANSFERASE-RELATED"/>
    <property type="match status" value="1"/>
</dbReference>
<dbReference type="Proteomes" id="UP000317315">
    <property type="component" value="Unassembled WGS sequence"/>
</dbReference>
<comment type="similarity">
    <text evidence="2 8">Belongs to the peptidase A24 family.</text>
</comment>
<keyword evidence="9" id="KW-0808">Transferase</keyword>
<evidence type="ECO:0000259" key="12">
    <source>
        <dbReference type="Pfam" id="PF06750"/>
    </source>
</evidence>
<keyword evidence="7 10" id="KW-0472">Membrane</keyword>
<dbReference type="GO" id="GO:0032259">
    <property type="term" value="P:methylation"/>
    <property type="evidence" value="ECO:0007669"/>
    <property type="project" value="UniProtKB-KW"/>
</dbReference>
<keyword evidence="9" id="KW-0378">Hydrolase</keyword>
<evidence type="ECO:0000313" key="14">
    <source>
        <dbReference type="Proteomes" id="UP000317315"/>
    </source>
</evidence>
<sequence>MLYCLLAFILGLMVGSFLNVCIYRIPKGESIVWPPSHCPECGGRIEPYDNIPVLSYLILRGKCRNCGERISLRYPLVELLTGILTLGVVCKFGLSFDSLYFLILVYYLIIVSFIDLETMEVPVKLSYFALNFGLFLSFLSKSQTFKEAVFGASFGAGVILFIIETYYVLTGKEGMGYGDANIMAVVGAFLGWKKVLLTLFSASFIGALVGIFLIILNKRSKELPVPFGPFLAIGALISLFFGDEIINFYLRGTGL</sequence>
<feature type="domain" description="Prepilin type IV endopeptidase peptidase" evidence="11">
    <location>
        <begin position="102"/>
        <end position="211"/>
    </location>
</feature>
<dbReference type="InterPro" id="IPR000045">
    <property type="entry name" value="Prepilin_IV_endopep_pep"/>
</dbReference>
<feature type="transmembrane region" description="Helical" evidence="10">
    <location>
        <begin position="6"/>
        <end position="25"/>
    </location>
</feature>
<evidence type="ECO:0000256" key="7">
    <source>
        <dbReference type="ARBA" id="ARBA00023136"/>
    </source>
</evidence>
<dbReference type="RefSeq" id="WP_142935531.1">
    <property type="nucleotide sequence ID" value="NZ_FXTM01000012.1"/>
</dbReference>
<dbReference type="InterPro" id="IPR010627">
    <property type="entry name" value="Prepilin_pept_A24_N"/>
</dbReference>
<evidence type="ECO:0000256" key="1">
    <source>
        <dbReference type="ARBA" id="ARBA00004429"/>
    </source>
</evidence>
<evidence type="ECO:0000256" key="2">
    <source>
        <dbReference type="ARBA" id="ARBA00005801"/>
    </source>
</evidence>